<evidence type="ECO:0000256" key="1">
    <source>
        <dbReference type="SAM" id="MobiDB-lite"/>
    </source>
</evidence>
<dbReference type="Proteomes" id="UP001283361">
    <property type="component" value="Unassembled WGS sequence"/>
</dbReference>
<evidence type="ECO:0000313" key="2">
    <source>
        <dbReference type="EMBL" id="KAK3725622.1"/>
    </source>
</evidence>
<evidence type="ECO:0000313" key="3">
    <source>
        <dbReference type="Proteomes" id="UP001283361"/>
    </source>
</evidence>
<keyword evidence="3" id="KW-1185">Reference proteome</keyword>
<protein>
    <submittedName>
        <fullName evidence="2">Uncharacterized protein</fullName>
    </submittedName>
</protein>
<comment type="caution">
    <text evidence="2">The sequence shown here is derived from an EMBL/GenBank/DDBJ whole genome shotgun (WGS) entry which is preliminary data.</text>
</comment>
<name>A0AAE0XY43_9GAST</name>
<reference evidence="2" key="1">
    <citation type="journal article" date="2023" name="G3 (Bethesda)">
        <title>A reference genome for the long-term kleptoplast-retaining sea slug Elysia crispata morphotype clarki.</title>
        <authorList>
            <person name="Eastman K.E."/>
            <person name="Pendleton A.L."/>
            <person name="Shaikh M.A."/>
            <person name="Suttiyut T."/>
            <person name="Ogas R."/>
            <person name="Tomko P."/>
            <person name="Gavelis G."/>
            <person name="Widhalm J.R."/>
            <person name="Wisecaver J.H."/>
        </authorList>
    </citation>
    <scope>NUCLEOTIDE SEQUENCE</scope>
    <source>
        <strain evidence="2">ECLA1</strain>
    </source>
</reference>
<accession>A0AAE0XY43</accession>
<gene>
    <name evidence="2" type="ORF">RRG08_043039</name>
</gene>
<sequence length="72" mass="8250">MFSIHNFYVSTQQRGGASYTPVPAGKRPFGGLKWPSEIIPPGIKFLESRVQIKWILSFYQTITIYFVNKSHS</sequence>
<proteinExistence type="predicted"/>
<dbReference type="EMBL" id="JAWDGP010007329">
    <property type="protein sequence ID" value="KAK3725622.1"/>
    <property type="molecule type" value="Genomic_DNA"/>
</dbReference>
<dbReference type="AlphaFoldDB" id="A0AAE0XY43"/>
<feature type="region of interest" description="Disordered" evidence="1">
    <location>
        <begin position="1"/>
        <end position="20"/>
    </location>
</feature>
<organism evidence="2 3">
    <name type="scientific">Elysia crispata</name>
    <name type="common">lettuce slug</name>
    <dbReference type="NCBI Taxonomy" id="231223"/>
    <lineage>
        <taxon>Eukaryota</taxon>
        <taxon>Metazoa</taxon>
        <taxon>Spiralia</taxon>
        <taxon>Lophotrochozoa</taxon>
        <taxon>Mollusca</taxon>
        <taxon>Gastropoda</taxon>
        <taxon>Heterobranchia</taxon>
        <taxon>Euthyneura</taxon>
        <taxon>Panpulmonata</taxon>
        <taxon>Sacoglossa</taxon>
        <taxon>Placobranchoidea</taxon>
        <taxon>Plakobranchidae</taxon>
        <taxon>Elysia</taxon>
    </lineage>
</organism>